<keyword evidence="14" id="KW-0489">Methyltransferase</keyword>
<reference evidence="14 15" key="1">
    <citation type="submission" date="2018-03" db="EMBL/GenBank/DDBJ databases">
        <title>Genomic Encyclopedia of Archaeal and Bacterial Type Strains, Phase II (KMG-II): from individual species to whole genera.</title>
        <authorList>
            <person name="Goeker M."/>
        </authorList>
    </citation>
    <scope>NUCLEOTIDE SEQUENCE [LARGE SCALE GENOMIC DNA]</scope>
    <source>
        <strain evidence="14 15">DSM 17586</strain>
    </source>
</reference>
<evidence type="ECO:0000256" key="1">
    <source>
        <dbReference type="ARBA" id="ARBA00001528"/>
    </source>
</evidence>
<dbReference type="RefSeq" id="WP_106591583.1">
    <property type="nucleotide sequence ID" value="NZ_PYGI01000009.1"/>
</dbReference>
<evidence type="ECO:0000256" key="12">
    <source>
        <dbReference type="PIRSR" id="PIRSR000412-50"/>
    </source>
</evidence>
<comment type="function">
    <text evidence="11">Catalyzes the reversible interconversion of serine and glycine with tetrahydrofolate (THF) serving as the one-carbon carrier. This reaction serves as the major source of one-carbon groups required for the biosynthesis of purines, thymidylate, methionine, and other important biomolecules. Also exhibits THF-independent aldolase activity toward beta-hydroxyamino acids, producing glycine and aldehydes, via a retro-aldol mechanism.</text>
</comment>
<dbReference type="GO" id="GO:0032259">
    <property type="term" value="P:methylation"/>
    <property type="evidence" value="ECO:0007669"/>
    <property type="project" value="UniProtKB-KW"/>
</dbReference>
<keyword evidence="7 11" id="KW-0554">One-carbon metabolism</keyword>
<dbReference type="InterPro" id="IPR015421">
    <property type="entry name" value="PyrdxlP-dep_Trfase_major"/>
</dbReference>
<evidence type="ECO:0000256" key="5">
    <source>
        <dbReference type="ARBA" id="ARBA00011738"/>
    </source>
</evidence>
<keyword evidence="15" id="KW-1185">Reference proteome</keyword>
<dbReference type="GO" id="GO:0004372">
    <property type="term" value="F:glycine hydroxymethyltransferase activity"/>
    <property type="evidence" value="ECO:0007669"/>
    <property type="project" value="UniProtKB-UniRule"/>
</dbReference>
<evidence type="ECO:0000256" key="8">
    <source>
        <dbReference type="ARBA" id="ARBA00022605"/>
    </source>
</evidence>
<sequence>MFSKDMSIASYDADLWSAMQSEAVRQEEHIELIASENYTSPRVMEAQGSVLTNKYAEGYPHKRYYGGCEYVDVVEELAIERAKELFGATYANVQPHSGSQANAAVYMALCQPGDTILGMSLAHGGHLTHGAAVSFSGRIYKAVQYGLNTATGSIDYDEVERLAVENKPKMIVAGFSAYSQIVDWARFREIADKVGAYLFVDMAHIAGLVAAGVYPTPMPFADVVTTTTHKTLGGPRGGLILSANADEDLQKKLNFAVFPESQGGPLMHVIAAKAVCFKEAMEPEWKEYQAQVVRNAKAMAEVFIARGINIVSGGTEDHLFLVDLISKDITGKDADAALGRANITVNKNSVPNDPRSPFVTSGLRIGTPAVTRRGFKEEEVAQLANWICDILDDISNEETIARVQGQVKEICARFPVYK</sequence>
<feature type="binding site" evidence="11">
    <location>
        <position position="121"/>
    </location>
    <ligand>
        <name>(6S)-5,6,7,8-tetrahydrofolate</name>
        <dbReference type="ChEBI" id="CHEBI:57453"/>
    </ligand>
</feature>
<dbReference type="Gene3D" id="3.90.1150.10">
    <property type="entry name" value="Aspartate Aminotransferase, domain 1"/>
    <property type="match status" value="1"/>
</dbReference>
<feature type="site" description="Plays an important role in substrate specificity" evidence="11">
    <location>
        <position position="229"/>
    </location>
</feature>
<dbReference type="InterPro" id="IPR001085">
    <property type="entry name" value="Ser_HO-MeTrfase"/>
</dbReference>
<dbReference type="InterPro" id="IPR019798">
    <property type="entry name" value="Ser_HO-MeTrfase_PLP_BS"/>
</dbReference>
<dbReference type="UniPathway" id="UPA00193"/>
<comment type="similarity">
    <text evidence="4 11">Belongs to the SHMT family.</text>
</comment>
<dbReference type="EMBL" id="PYGI01000009">
    <property type="protein sequence ID" value="PSL14148.1"/>
    <property type="molecule type" value="Genomic_DNA"/>
</dbReference>
<dbReference type="PANTHER" id="PTHR11680:SF50">
    <property type="entry name" value="SERINE HYDROXYMETHYLTRANSFERASE"/>
    <property type="match status" value="1"/>
</dbReference>
<feature type="domain" description="Serine hydroxymethyltransferase-like" evidence="13">
    <location>
        <begin position="9"/>
        <end position="387"/>
    </location>
</feature>
<dbReference type="GO" id="GO:0019264">
    <property type="term" value="P:glycine biosynthetic process from serine"/>
    <property type="evidence" value="ECO:0007669"/>
    <property type="project" value="UniProtKB-UniRule"/>
</dbReference>
<keyword evidence="6 11" id="KW-0963">Cytoplasm</keyword>
<comment type="subcellular location">
    <subcellularLocation>
        <location evidence="3 11">Cytoplasm</location>
    </subcellularLocation>
</comment>
<dbReference type="FunFam" id="3.40.640.10:FF:000001">
    <property type="entry name" value="Serine hydroxymethyltransferase"/>
    <property type="match status" value="1"/>
</dbReference>
<dbReference type="GO" id="GO:0008168">
    <property type="term" value="F:methyltransferase activity"/>
    <property type="evidence" value="ECO:0007669"/>
    <property type="project" value="UniProtKB-KW"/>
</dbReference>
<proteinExistence type="inferred from homology"/>
<dbReference type="GO" id="GO:0030170">
    <property type="term" value="F:pyridoxal phosphate binding"/>
    <property type="evidence" value="ECO:0007669"/>
    <property type="project" value="UniProtKB-UniRule"/>
</dbReference>
<dbReference type="PANTHER" id="PTHR11680">
    <property type="entry name" value="SERINE HYDROXYMETHYLTRANSFERASE"/>
    <property type="match status" value="1"/>
</dbReference>
<feature type="binding site" evidence="11">
    <location>
        <position position="247"/>
    </location>
    <ligand>
        <name>(6S)-5,6,7,8-tetrahydrofolate</name>
        <dbReference type="ChEBI" id="CHEBI:57453"/>
    </ligand>
</feature>
<dbReference type="NCBIfam" id="NF000586">
    <property type="entry name" value="PRK00011.1"/>
    <property type="match status" value="1"/>
</dbReference>
<comment type="pathway">
    <text evidence="11">One-carbon metabolism; tetrahydrofolate interconversion.</text>
</comment>
<evidence type="ECO:0000256" key="3">
    <source>
        <dbReference type="ARBA" id="ARBA00004496"/>
    </source>
</evidence>
<dbReference type="Pfam" id="PF00464">
    <property type="entry name" value="SHMT"/>
    <property type="match status" value="1"/>
</dbReference>
<dbReference type="PROSITE" id="PS00096">
    <property type="entry name" value="SHMT"/>
    <property type="match status" value="1"/>
</dbReference>
<dbReference type="FunFam" id="3.90.1150.10:FF:000003">
    <property type="entry name" value="Serine hydroxymethyltransferase"/>
    <property type="match status" value="1"/>
</dbReference>
<comment type="pathway">
    <text evidence="11">Amino-acid biosynthesis; glycine biosynthesis; glycine from L-serine: step 1/1.</text>
</comment>
<dbReference type="UniPathway" id="UPA00288">
    <property type="reaction ID" value="UER01023"/>
</dbReference>
<feature type="binding site" evidence="11">
    <location>
        <begin position="125"/>
        <end position="127"/>
    </location>
    <ligand>
        <name>(6S)-5,6,7,8-tetrahydrofolate</name>
        <dbReference type="ChEBI" id="CHEBI:57453"/>
    </ligand>
</feature>
<dbReference type="SUPFAM" id="SSF53383">
    <property type="entry name" value="PLP-dependent transferases"/>
    <property type="match status" value="1"/>
</dbReference>
<comment type="caution">
    <text evidence="14">The sequence shown here is derived from an EMBL/GenBank/DDBJ whole genome shotgun (WGS) entry which is preliminary data.</text>
</comment>
<organism evidence="14 15">
    <name type="scientific">Marinobacterium halophilum</name>
    <dbReference type="NCBI Taxonomy" id="267374"/>
    <lineage>
        <taxon>Bacteria</taxon>
        <taxon>Pseudomonadati</taxon>
        <taxon>Pseudomonadota</taxon>
        <taxon>Gammaproteobacteria</taxon>
        <taxon>Oceanospirillales</taxon>
        <taxon>Oceanospirillaceae</taxon>
        <taxon>Marinobacterium</taxon>
    </lineage>
</organism>
<feature type="binding site" evidence="11">
    <location>
        <begin position="356"/>
        <end position="358"/>
    </location>
    <ligand>
        <name>(6S)-5,6,7,8-tetrahydrofolate</name>
        <dbReference type="ChEBI" id="CHEBI:57453"/>
    </ligand>
</feature>
<evidence type="ECO:0000256" key="7">
    <source>
        <dbReference type="ARBA" id="ARBA00022563"/>
    </source>
</evidence>
<keyword evidence="9 11" id="KW-0808">Transferase</keyword>
<evidence type="ECO:0000256" key="11">
    <source>
        <dbReference type="HAMAP-Rule" id="MF_00051"/>
    </source>
</evidence>
<name>A0A2P8EXE7_9GAMM</name>
<dbReference type="Proteomes" id="UP000242133">
    <property type="component" value="Unassembled WGS sequence"/>
</dbReference>
<comment type="cofactor">
    <cofactor evidence="2 11 12">
        <name>pyridoxal 5'-phosphate</name>
        <dbReference type="ChEBI" id="CHEBI:597326"/>
    </cofactor>
</comment>
<evidence type="ECO:0000313" key="14">
    <source>
        <dbReference type="EMBL" id="PSL14148.1"/>
    </source>
</evidence>
<keyword evidence="8 11" id="KW-0028">Amino-acid biosynthesis</keyword>
<dbReference type="Gene3D" id="3.40.640.10">
    <property type="entry name" value="Type I PLP-dependent aspartate aminotransferase-like (Major domain)"/>
    <property type="match status" value="1"/>
</dbReference>
<evidence type="ECO:0000256" key="2">
    <source>
        <dbReference type="ARBA" id="ARBA00001933"/>
    </source>
</evidence>
<dbReference type="InterPro" id="IPR015422">
    <property type="entry name" value="PyrdxlP-dep_Trfase_small"/>
</dbReference>
<feature type="modified residue" description="N6-(pyridoxal phosphate)lysine" evidence="11 12">
    <location>
        <position position="230"/>
    </location>
</feature>
<dbReference type="InterPro" id="IPR015424">
    <property type="entry name" value="PyrdxlP-dep_Trfase"/>
</dbReference>
<evidence type="ECO:0000256" key="9">
    <source>
        <dbReference type="ARBA" id="ARBA00022679"/>
    </source>
</evidence>
<gene>
    <name evidence="11" type="primary">glyA</name>
    <name evidence="14" type="ORF">CLV44_10984</name>
</gene>
<evidence type="ECO:0000256" key="6">
    <source>
        <dbReference type="ARBA" id="ARBA00022490"/>
    </source>
</evidence>
<dbReference type="OrthoDB" id="9803846at2"/>
<dbReference type="AlphaFoldDB" id="A0A2P8EXE7"/>
<evidence type="ECO:0000256" key="10">
    <source>
        <dbReference type="ARBA" id="ARBA00022898"/>
    </source>
</evidence>
<dbReference type="InterPro" id="IPR039429">
    <property type="entry name" value="SHMT-like_dom"/>
</dbReference>
<dbReference type="EC" id="2.1.2.1" evidence="11"/>
<dbReference type="GO" id="GO:0005829">
    <property type="term" value="C:cytosol"/>
    <property type="evidence" value="ECO:0007669"/>
    <property type="project" value="TreeGrafter"/>
</dbReference>
<dbReference type="InterPro" id="IPR049943">
    <property type="entry name" value="Ser_HO-MeTrfase-like"/>
</dbReference>
<evidence type="ECO:0000313" key="15">
    <source>
        <dbReference type="Proteomes" id="UP000242133"/>
    </source>
</evidence>
<dbReference type="PIRSF" id="PIRSF000412">
    <property type="entry name" value="SHMT"/>
    <property type="match status" value="1"/>
</dbReference>
<evidence type="ECO:0000259" key="13">
    <source>
        <dbReference type="Pfam" id="PF00464"/>
    </source>
</evidence>
<dbReference type="GO" id="GO:0035999">
    <property type="term" value="P:tetrahydrofolate interconversion"/>
    <property type="evidence" value="ECO:0007669"/>
    <property type="project" value="UniProtKB-UniRule"/>
</dbReference>
<protein>
    <recommendedName>
        <fullName evidence="11">Serine hydroxymethyltransferase</fullName>
        <shortName evidence="11">SHMT</shortName>
        <shortName evidence="11">Serine methylase</shortName>
        <ecNumber evidence="11">2.1.2.1</ecNumber>
    </recommendedName>
</protein>
<comment type="catalytic activity">
    <reaction evidence="1 11">
        <text>(6R)-5,10-methylene-5,6,7,8-tetrahydrofolate + glycine + H2O = (6S)-5,6,7,8-tetrahydrofolate + L-serine</text>
        <dbReference type="Rhea" id="RHEA:15481"/>
        <dbReference type="ChEBI" id="CHEBI:15377"/>
        <dbReference type="ChEBI" id="CHEBI:15636"/>
        <dbReference type="ChEBI" id="CHEBI:33384"/>
        <dbReference type="ChEBI" id="CHEBI:57305"/>
        <dbReference type="ChEBI" id="CHEBI:57453"/>
        <dbReference type="EC" id="2.1.2.1"/>
    </reaction>
</comment>
<keyword evidence="10 11" id="KW-0663">Pyridoxal phosphate</keyword>
<dbReference type="CDD" id="cd00378">
    <property type="entry name" value="SHMT"/>
    <property type="match status" value="1"/>
</dbReference>
<dbReference type="HAMAP" id="MF_00051">
    <property type="entry name" value="SHMT"/>
    <property type="match status" value="1"/>
</dbReference>
<comment type="subunit">
    <text evidence="5 11">Homodimer.</text>
</comment>
<accession>A0A2P8EXE7</accession>
<evidence type="ECO:0000256" key="4">
    <source>
        <dbReference type="ARBA" id="ARBA00006376"/>
    </source>
</evidence>